<dbReference type="InParanoid" id="A0A0V0R839"/>
<evidence type="ECO:0000256" key="3">
    <source>
        <dbReference type="ARBA" id="ARBA00022692"/>
    </source>
</evidence>
<feature type="transmembrane region" description="Helical" evidence="6">
    <location>
        <begin position="500"/>
        <end position="519"/>
    </location>
</feature>
<dbReference type="OrthoDB" id="425067at2759"/>
<keyword evidence="4 6" id="KW-1133">Transmembrane helix</keyword>
<dbReference type="AlphaFoldDB" id="A0A0V0R839"/>
<comment type="subcellular location">
    <subcellularLocation>
        <location evidence="1">Membrane</location>
        <topology evidence="1">Multi-pass membrane protein</topology>
    </subcellularLocation>
</comment>
<evidence type="ECO:0000256" key="2">
    <source>
        <dbReference type="ARBA" id="ARBA00022448"/>
    </source>
</evidence>
<evidence type="ECO:0000256" key="5">
    <source>
        <dbReference type="ARBA" id="ARBA00023136"/>
    </source>
</evidence>
<feature type="transmembrane region" description="Helical" evidence="6">
    <location>
        <begin position="99"/>
        <end position="119"/>
    </location>
</feature>
<evidence type="ECO:0000256" key="6">
    <source>
        <dbReference type="SAM" id="Phobius"/>
    </source>
</evidence>
<protein>
    <submittedName>
        <fullName evidence="8">Major facilitator superfamily domain, general substrate transporter</fullName>
    </submittedName>
</protein>
<evidence type="ECO:0000313" key="8">
    <source>
        <dbReference type="EMBL" id="KRX10655.1"/>
    </source>
</evidence>
<dbReference type="OMA" id="AIRCEWN"/>
<gene>
    <name evidence="8" type="ORF">PPERSA_05475</name>
</gene>
<dbReference type="SUPFAM" id="SSF103473">
    <property type="entry name" value="MFS general substrate transporter"/>
    <property type="match status" value="1"/>
</dbReference>
<dbReference type="EMBL" id="LDAU01000025">
    <property type="protein sequence ID" value="KRX10655.1"/>
    <property type="molecule type" value="Genomic_DNA"/>
</dbReference>
<dbReference type="PROSITE" id="PS00216">
    <property type="entry name" value="SUGAR_TRANSPORT_1"/>
    <property type="match status" value="1"/>
</dbReference>
<name>A0A0V0R839_PSEPJ</name>
<dbReference type="GO" id="GO:0022857">
    <property type="term" value="F:transmembrane transporter activity"/>
    <property type="evidence" value="ECO:0007669"/>
    <property type="project" value="InterPro"/>
</dbReference>
<feature type="transmembrane region" description="Helical" evidence="6">
    <location>
        <begin position="345"/>
        <end position="369"/>
    </location>
</feature>
<dbReference type="InterPro" id="IPR005829">
    <property type="entry name" value="Sugar_transporter_CS"/>
</dbReference>
<sequence>MEQTSDNNYKKIQFKIGYQQIQTQDNDIHYDNENENLIAKRNKDLLEYQQQKQHIYDSNKNKQKENQEIQNVQINQDQNEESITYDKVLQQVGFGKYQLLIYLMIFLTGMVEGAYITGFSLLTQVFKVQWGIDDEWNSLGVSVVFVGILIGSLSSGFFSDKYGRKPSFMTVGFIIPVGASLITELTPKNMRGKGICTIILSINFGQLYGVFIGNFTIQQFETGSWRLFSFWAAFPLFFAIGISYYYLLESPLFLLQQADTQNQGFEVLEIINNLAQQQDNECQKRQLKLHQIDILECLKTKESDYLIKISKTCKCKSEKLQLKEQKEISLKNLFKTPDLSFITKIVWLNWFGTSFLYYGIILILPIILGNIDKVDEKDIQNIYKILAFSASSEILSTVFSALIIDKKGLGRKNSMILFNFLTGILSLLVYIDKFYNIQIWALFSKFFLAMTINFVYQFTAEIYPTTIRTTGIGVANSLGKMGGAFVPWLVLYMIKLDLLSPFLVFGGIALFISYVDYFIPYDTLGRDLN</sequence>
<evidence type="ECO:0000256" key="1">
    <source>
        <dbReference type="ARBA" id="ARBA00004141"/>
    </source>
</evidence>
<keyword evidence="9" id="KW-1185">Reference proteome</keyword>
<keyword evidence="5 6" id="KW-0472">Membrane</keyword>
<dbReference type="InterPro" id="IPR020846">
    <property type="entry name" value="MFS_dom"/>
</dbReference>
<keyword evidence="2" id="KW-0813">Transport</keyword>
<dbReference type="InterPro" id="IPR005828">
    <property type="entry name" value="MFS_sugar_transport-like"/>
</dbReference>
<dbReference type="GO" id="GO:0016020">
    <property type="term" value="C:membrane"/>
    <property type="evidence" value="ECO:0007669"/>
    <property type="project" value="UniProtKB-SubCell"/>
</dbReference>
<feature type="transmembrane region" description="Helical" evidence="6">
    <location>
        <begin position="437"/>
        <end position="456"/>
    </location>
</feature>
<dbReference type="Gene3D" id="1.20.1250.20">
    <property type="entry name" value="MFS general substrate transporter like domains"/>
    <property type="match status" value="1"/>
</dbReference>
<dbReference type="PANTHER" id="PTHR23511">
    <property type="entry name" value="SYNAPTIC VESICLE GLYCOPROTEIN 2"/>
    <property type="match status" value="1"/>
</dbReference>
<dbReference type="Pfam" id="PF00083">
    <property type="entry name" value="Sugar_tr"/>
    <property type="match status" value="1"/>
</dbReference>
<organism evidence="8 9">
    <name type="scientific">Pseudocohnilembus persalinus</name>
    <name type="common">Ciliate</name>
    <dbReference type="NCBI Taxonomy" id="266149"/>
    <lineage>
        <taxon>Eukaryota</taxon>
        <taxon>Sar</taxon>
        <taxon>Alveolata</taxon>
        <taxon>Ciliophora</taxon>
        <taxon>Intramacronucleata</taxon>
        <taxon>Oligohymenophorea</taxon>
        <taxon>Scuticociliatia</taxon>
        <taxon>Philasterida</taxon>
        <taxon>Pseudocohnilembidae</taxon>
        <taxon>Pseudocohnilembus</taxon>
    </lineage>
</organism>
<comment type="caution">
    <text evidence="8">The sequence shown here is derived from an EMBL/GenBank/DDBJ whole genome shotgun (WGS) entry which is preliminary data.</text>
</comment>
<proteinExistence type="predicted"/>
<evidence type="ECO:0000256" key="4">
    <source>
        <dbReference type="ARBA" id="ARBA00022989"/>
    </source>
</evidence>
<feature type="domain" description="Major facilitator superfamily (MFS) profile" evidence="7">
    <location>
        <begin position="1"/>
        <end position="524"/>
    </location>
</feature>
<dbReference type="InterPro" id="IPR036259">
    <property type="entry name" value="MFS_trans_sf"/>
</dbReference>
<evidence type="ECO:0000259" key="7">
    <source>
        <dbReference type="PROSITE" id="PS50850"/>
    </source>
</evidence>
<dbReference type="Proteomes" id="UP000054937">
    <property type="component" value="Unassembled WGS sequence"/>
</dbReference>
<dbReference type="PANTHER" id="PTHR23511:SF5">
    <property type="entry name" value="MAJOR FACILITATOR-TYPE TRANSPORTER HXNZ-RELATED"/>
    <property type="match status" value="1"/>
</dbReference>
<reference evidence="8 9" key="1">
    <citation type="journal article" date="2015" name="Sci. Rep.">
        <title>Genome of the facultative scuticociliatosis pathogen Pseudocohnilembus persalinus provides insight into its virulence through horizontal gene transfer.</title>
        <authorList>
            <person name="Xiong J."/>
            <person name="Wang G."/>
            <person name="Cheng J."/>
            <person name="Tian M."/>
            <person name="Pan X."/>
            <person name="Warren A."/>
            <person name="Jiang C."/>
            <person name="Yuan D."/>
            <person name="Miao W."/>
        </authorList>
    </citation>
    <scope>NUCLEOTIDE SEQUENCE [LARGE SCALE GENOMIC DNA]</scope>
    <source>
        <strain evidence="8">36N120E</strain>
    </source>
</reference>
<feature type="transmembrane region" description="Helical" evidence="6">
    <location>
        <begin position="195"/>
        <end position="216"/>
    </location>
</feature>
<evidence type="ECO:0000313" key="9">
    <source>
        <dbReference type="Proteomes" id="UP000054937"/>
    </source>
</evidence>
<keyword evidence="3 6" id="KW-0812">Transmembrane</keyword>
<accession>A0A0V0R839</accession>
<feature type="transmembrane region" description="Helical" evidence="6">
    <location>
        <begin position="477"/>
        <end position="494"/>
    </location>
</feature>
<feature type="transmembrane region" description="Helical" evidence="6">
    <location>
        <begin position="415"/>
        <end position="431"/>
    </location>
</feature>
<dbReference type="PROSITE" id="PS50850">
    <property type="entry name" value="MFS"/>
    <property type="match status" value="1"/>
</dbReference>
<feature type="transmembrane region" description="Helical" evidence="6">
    <location>
        <begin position="381"/>
        <end position="403"/>
    </location>
</feature>
<feature type="transmembrane region" description="Helical" evidence="6">
    <location>
        <begin position="228"/>
        <end position="247"/>
    </location>
</feature>
<feature type="transmembrane region" description="Helical" evidence="6">
    <location>
        <begin position="139"/>
        <end position="159"/>
    </location>
</feature>